<dbReference type="InterPro" id="IPR001915">
    <property type="entry name" value="Peptidase_M48"/>
</dbReference>
<evidence type="ECO:0000256" key="3">
    <source>
        <dbReference type="ARBA" id="ARBA00022801"/>
    </source>
</evidence>
<dbReference type="GO" id="GO:0046872">
    <property type="term" value="F:metal ion binding"/>
    <property type="evidence" value="ECO:0007669"/>
    <property type="project" value="UniProtKB-UniRule"/>
</dbReference>
<keyword evidence="9" id="KW-0472">Membrane</keyword>
<dbReference type="AlphaFoldDB" id="A0A1S4FKF7"/>
<keyword evidence="5 9" id="KW-0482">Metalloprotease</keyword>
<dbReference type="CDD" id="cd07343">
    <property type="entry name" value="M48A_Zmpste24p_like"/>
    <property type="match status" value="1"/>
</dbReference>
<dbReference type="OMA" id="FVIEEKF"/>
<evidence type="ECO:0000256" key="6">
    <source>
        <dbReference type="ARBA" id="ARBA00044456"/>
    </source>
</evidence>
<keyword evidence="9" id="KW-0812">Transmembrane</keyword>
<dbReference type="GO" id="GO:0004222">
    <property type="term" value="F:metalloendopeptidase activity"/>
    <property type="evidence" value="ECO:0007669"/>
    <property type="project" value="UniProtKB-UniRule"/>
</dbReference>
<evidence type="ECO:0000256" key="4">
    <source>
        <dbReference type="ARBA" id="ARBA00022833"/>
    </source>
</evidence>
<evidence type="ECO:0000256" key="5">
    <source>
        <dbReference type="ARBA" id="ARBA00023049"/>
    </source>
</evidence>
<reference evidence="12" key="1">
    <citation type="submission" date="2005-10" db="EMBL/GenBank/DDBJ databases">
        <authorList>
            <person name="Loftus B.J."/>
            <person name="Nene V.M."/>
            <person name="Hannick L.I."/>
            <person name="Bidwell S."/>
            <person name="Haas B."/>
            <person name="Amedeo P."/>
            <person name="Orvis J."/>
            <person name="Wortman J.R."/>
            <person name="White O.R."/>
            <person name="Salzberg S."/>
            <person name="Shumway M."/>
            <person name="Koo H."/>
            <person name="Zhao Y."/>
            <person name="Holmes M."/>
            <person name="Miller J."/>
            <person name="Schatz M."/>
            <person name="Pop M."/>
            <person name="Pai G."/>
            <person name="Utterback T."/>
            <person name="Rogers Y.-H."/>
            <person name="Kravitz S."/>
            <person name="Fraser C.M."/>
        </authorList>
    </citation>
    <scope>NUCLEOTIDE SEQUENCE</scope>
    <source>
        <strain evidence="12">Liverpool</strain>
    </source>
</reference>
<name>A0A1S4FKF7_AEDAE</name>
<feature type="binding site" evidence="8">
    <location>
        <position position="312"/>
    </location>
    <ligand>
        <name>Zn(2+)</name>
        <dbReference type="ChEBI" id="CHEBI:29105"/>
        <note>catalytic</note>
    </ligand>
</feature>
<feature type="domain" description="CAAX prenyl protease 1 N-terminal" evidence="11">
    <location>
        <begin position="34"/>
        <end position="218"/>
    </location>
</feature>
<keyword evidence="3 9" id="KW-0378">Hydrolase</keyword>
<feature type="transmembrane region" description="Helical" evidence="9">
    <location>
        <begin position="189"/>
        <end position="211"/>
    </location>
</feature>
<dbReference type="InterPro" id="IPR027057">
    <property type="entry name" value="CAXX_Prtase_1"/>
</dbReference>
<protein>
    <recommendedName>
        <fullName evidence="9">CAAX prenyl protease</fullName>
        <ecNumber evidence="9">3.4.24.84</ecNumber>
    </recommendedName>
</protein>
<dbReference type="InterPro" id="IPR032456">
    <property type="entry name" value="Peptidase_M48_N"/>
</dbReference>
<organism evidence="12 13">
    <name type="scientific">Aedes aegypti</name>
    <name type="common">Yellowfever mosquito</name>
    <name type="synonym">Culex aegypti</name>
    <dbReference type="NCBI Taxonomy" id="7159"/>
    <lineage>
        <taxon>Eukaryota</taxon>
        <taxon>Metazoa</taxon>
        <taxon>Ecdysozoa</taxon>
        <taxon>Arthropoda</taxon>
        <taxon>Hexapoda</taxon>
        <taxon>Insecta</taxon>
        <taxon>Pterygota</taxon>
        <taxon>Neoptera</taxon>
        <taxon>Endopterygota</taxon>
        <taxon>Diptera</taxon>
        <taxon>Nematocera</taxon>
        <taxon>Culicoidea</taxon>
        <taxon>Culicidae</taxon>
        <taxon>Culicinae</taxon>
        <taxon>Aedini</taxon>
        <taxon>Aedes</taxon>
        <taxon>Stegomyia</taxon>
    </lineage>
</organism>
<feature type="binding site" evidence="8">
    <location>
        <position position="308"/>
    </location>
    <ligand>
        <name>Zn(2+)</name>
        <dbReference type="ChEBI" id="CHEBI:29105"/>
        <note>catalytic</note>
    </ligand>
</feature>
<accession>A0A1S4FKF7</accession>
<sequence>MFEELSKGELTLYSILIFLFLENLVNLYLTRRQIFVYETSKEIPEELRDVMKKETFEKARLYGLDKANFEVFKLLVCDVGIATIELYTGFVAQVWARALEVSARVGLNPANEIHVSIVFLVMINIIGIFKDMPFKIYGTFVLEEKHGFNKQTPGFFIKDQIKSFLVGQVLSIPIVAAIVYIVQIGGDYFFIWLWAFVGVVSLILITVYPVYIAPLFDKFRPLEDGELKTSIEKLAESLHFPLGKLFVVEGSKRSAHSNAYFTGLFGAKRIVLFDTLLLNKGLADDSTLADDEKGKGCENKEVLAVLAHELGHWKLGHVRKNIIIMQVQMFLIFIAFSQLFKYSPLYQAVGFPENVQPILIGFLVIVMYVLAPYNTLISFGMTILSRRFEYQADDFANGLGYSKDLGKALVKLHIDNLGFPIYDWMYSAWNHSHPTLLQRLERLKATQKKDR</sequence>
<dbReference type="KEGG" id="aag:5571067"/>
<comment type="similarity">
    <text evidence="9">Belongs to the peptidase M48A family.</text>
</comment>
<evidence type="ECO:0000313" key="12">
    <source>
        <dbReference type="EMBL" id="EAT39384.1"/>
    </source>
</evidence>
<dbReference type="Pfam" id="PF01435">
    <property type="entry name" value="Peptidase_M48"/>
    <property type="match status" value="1"/>
</dbReference>
<feature type="transmembrane region" description="Helical" evidence="9">
    <location>
        <begin position="12"/>
        <end position="29"/>
    </location>
</feature>
<feature type="active site" description="Proton donor" evidence="7">
    <location>
        <position position="393"/>
    </location>
</feature>
<reference evidence="12" key="3">
    <citation type="submission" date="2012-09" db="EMBL/GenBank/DDBJ databases">
        <authorList>
            <consortium name="VectorBase"/>
        </authorList>
    </citation>
    <scope>NUCLEOTIDE SEQUENCE</scope>
    <source>
        <strain evidence="12">Liverpool</strain>
    </source>
</reference>
<evidence type="ECO:0000259" key="10">
    <source>
        <dbReference type="Pfam" id="PF01435"/>
    </source>
</evidence>
<keyword evidence="1 9" id="KW-0645">Protease</keyword>
<evidence type="ECO:0000259" key="11">
    <source>
        <dbReference type="Pfam" id="PF16491"/>
    </source>
</evidence>
<dbReference type="PANTHER" id="PTHR10120">
    <property type="entry name" value="CAAX PRENYL PROTEASE 1"/>
    <property type="match status" value="1"/>
</dbReference>
<dbReference type="HOGENOM" id="CLU_025947_3_3_1"/>
<comment type="function">
    <text evidence="9">Proteolytically removes the C-terminal three residues of farnesylated proteins.</text>
</comment>
<keyword evidence="9" id="KW-1133">Transmembrane helix</keyword>
<feature type="binding site" evidence="8">
    <location>
        <position position="389"/>
    </location>
    <ligand>
        <name>Zn(2+)</name>
        <dbReference type="ChEBI" id="CHEBI:29105"/>
        <note>catalytic</note>
    </ligand>
</feature>
<evidence type="ECO:0000256" key="8">
    <source>
        <dbReference type="PIRSR" id="PIRSR627057-2"/>
    </source>
</evidence>
<feature type="transmembrane region" description="Helical" evidence="9">
    <location>
        <begin position="164"/>
        <end position="183"/>
    </location>
</feature>
<dbReference type="GO" id="GO:0005789">
    <property type="term" value="C:endoplasmic reticulum membrane"/>
    <property type="evidence" value="ECO:0007669"/>
    <property type="project" value="UniProtKB-SubCell"/>
</dbReference>
<evidence type="ECO:0000256" key="7">
    <source>
        <dbReference type="PIRSR" id="PIRSR627057-1"/>
    </source>
</evidence>
<dbReference type="SUPFAM" id="SSF103473">
    <property type="entry name" value="MFS general substrate transporter"/>
    <property type="match status" value="1"/>
</dbReference>
<dbReference type="EC" id="3.4.24.84" evidence="9"/>
<evidence type="ECO:0000256" key="1">
    <source>
        <dbReference type="ARBA" id="ARBA00022670"/>
    </source>
</evidence>
<feature type="domain" description="Peptidase M48" evidence="10">
    <location>
        <begin position="221"/>
        <end position="446"/>
    </location>
</feature>
<feature type="transmembrane region" description="Helical" evidence="9">
    <location>
        <begin position="71"/>
        <end position="93"/>
    </location>
</feature>
<dbReference type="EMBL" id="CH477534">
    <property type="protein sequence ID" value="EAT39384.1"/>
    <property type="molecule type" value="Genomic_DNA"/>
</dbReference>
<feature type="transmembrane region" description="Helical" evidence="9">
    <location>
        <begin position="113"/>
        <end position="129"/>
    </location>
</feature>
<evidence type="ECO:0000313" key="13">
    <source>
        <dbReference type="Proteomes" id="UP000682892"/>
    </source>
</evidence>
<evidence type="ECO:0000256" key="2">
    <source>
        <dbReference type="ARBA" id="ARBA00022723"/>
    </source>
</evidence>
<dbReference type="FunFam" id="3.30.2010.10:FF:000003">
    <property type="entry name" value="CAAX prenyl protease"/>
    <property type="match status" value="1"/>
</dbReference>
<dbReference type="Proteomes" id="UP000682892">
    <property type="component" value="Unassembled WGS sequence"/>
</dbReference>
<reference evidence="12" key="2">
    <citation type="journal article" date="2007" name="Science">
        <title>Genome sequence of Aedes aegypti, a major arbovirus vector.</title>
        <authorList>
            <person name="Nene V."/>
            <person name="Wortman J.R."/>
            <person name="Lawson D."/>
            <person name="Haas B."/>
            <person name="Kodira C."/>
            <person name="Tu Z.J."/>
            <person name="Loftus B."/>
            <person name="Xi Z."/>
            <person name="Megy K."/>
            <person name="Grabherr M."/>
            <person name="Ren Q."/>
            <person name="Zdobnov E.M."/>
            <person name="Lobo N.F."/>
            <person name="Campbell K.S."/>
            <person name="Brown S.E."/>
            <person name="Bonaldo M.F."/>
            <person name="Zhu J."/>
            <person name="Sinkins S.P."/>
            <person name="Hogenkamp D.G."/>
            <person name="Amedeo P."/>
            <person name="Arensburger P."/>
            <person name="Atkinson P.W."/>
            <person name="Bidwell S."/>
            <person name="Biedler J."/>
            <person name="Birney E."/>
            <person name="Bruggner R.V."/>
            <person name="Costas J."/>
            <person name="Coy M.R."/>
            <person name="Crabtree J."/>
            <person name="Crawford M."/>
            <person name="Debruyn B."/>
            <person name="Decaprio D."/>
            <person name="Eiglmeier K."/>
            <person name="Eisenstadt E."/>
            <person name="El-Dorry H."/>
            <person name="Gelbart W.M."/>
            <person name="Gomes S.L."/>
            <person name="Hammond M."/>
            <person name="Hannick L.I."/>
            <person name="Hogan J.R."/>
            <person name="Holmes M.H."/>
            <person name="Jaffe D."/>
            <person name="Johnston J.S."/>
            <person name="Kennedy R.C."/>
            <person name="Koo H."/>
            <person name="Kravitz S."/>
            <person name="Kriventseva E.V."/>
            <person name="Kulp D."/>
            <person name="Labutti K."/>
            <person name="Lee E."/>
            <person name="Li S."/>
            <person name="Lovin D.D."/>
            <person name="Mao C."/>
            <person name="Mauceli E."/>
            <person name="Menck C.F."/>
            <person name="Miller J.R."/>
            <person name="Montgomery P."/>
            <person name="Mori A."/>
            <person name="Nascimento A.L."/>
            <person name="Naveira H.F."/>
            <person name="Nusbaum C."/>
            <person name="O'leary S."/>
            <person name="Orvis J."/>
            <person name="Pertea M."/>
            <person name="Quesneville H."/>
            <person name="Reidenbach K.R."/>
            <person name="Rogers Y.H."/>
            <person name="Roth C.W."/>
            <person name="Schneider J.R."/>
            <person name="Schatz M."/>
            <person name="Shumway M."/>
            <person name="Stanke M."/>
            <person name="Stinson E.O."/>
            <person name="Tubio J.M."/>
            <person name="Vanzee J.P."/>
            <person name="Verjovski-Almeida S."/>
            <person name="Werner D."/>
            <person name="White O."/>
            <person name="Wyder S."/>
            <person name="Zeng Q."/>
            <person name="Zhao Q."/>
            <person name="Zhao Y."/>
            <person name="Hill C.A."/>
            <person name="Raikhel A.S."/>
            <person name="Soares M.B."/>
            <person name="Knudson D.L."/>
            <person name="Lee N.H."/>
            <person name="Galagan J."/>
            <person name="Salzberg S.L."/>
            <person name="Paulsen I.T."/>
            <person name="Dimopoulos G."/>
            <person name="Collins F.H."/>
            <person name="Birren B."/>
            <person name="Fraser-Liggett C.M."/>
            <person name="Severson D.W."/>
        </authorList>
    </citation>
    <scope>NUCLEOTIDE SEQUENCE [LARGE SCALE GENOMIC DNA]</scope>
    <source>
        <strain evidence="12">Liverpool</strain>
    </source>
</reference>
<keyword evidence="9" id="KW-0256">Endoplasmic reticulum</keyword>
<dbReference type="GO" id="GO:0071586">
    <property type="term" value="P:CAAX-box protein processing"/>
    <property type="evidence" value="ECO:0007669"/>
    <property type="project" value="UniProtKB-UniRule"/>
</dbReference>
<comment type="cofactor">
    <cofactor evidence="8 9">
        <name>Zn(2+)</name>
        <dbReference type="ChEBI" id="CHEBI:29105"/>
    </cofactor>
    <text evidence="8 9">Binds 1 zinc ion per subunit.</text>
</comment>
<dbReference type="Gene3D" id="3.30.2010.10">
    <property type="entry name" value="Metalloproteases ('zincins'), catalytic domain"/>
    <property type="match status" value="1"/>
</dbReference>
<dbReference type="InterPro" id="IPR036259">
    <property type="entry name" value="MFS_trans_sf"/>
</dbReference>
<feature type="active site" evidence="7">
    <location>
        <position position="309"/>
    </location>
</feature>
<feature type="transmembrane region" description="Helical" evidence="9">
    <location>
        <begin position="360"/>
        <end position="384"/>
    </location>
</feature>
<dbReference type="Pfam" id="PF16491">
    <property type="entry name" value="Peptidase_M48_N"/>
    <property type="match status" value="1"/>
</dbReference>
<gene>
    <name evidence="12" type="ORF">AaeL_AAEL008786</name>
</gene>
<keyword evidence="2 8" id="KW-0479">Metal-binding</keyword>
<evidence type="ECO:0000256" key="9">
    <source>
        <dbReference type="RuleBase" id="RU366005"/>
    </source>
</evidence>
<dbReference type="OrthoDB" id="360839at2759"/>
<comment type="catalytic activity">
    <reaction evidence="6 9">
        <text>Hydrolyzes the peptide bond -P2-(S-farnesyl or geranylgeranyl)C-P1'-P2'-P3'-COOH where P1' and P2' are amino acids with aliphatic side chains and P3' is any C-terminal residue.</text>
        <dbReference type="EC" id="3.4.24.84"/>
    </reaction>
</comment>
<keyword evidence="4 8" id="KW-0862">Zinc</keyword>
<comment type="subcellular location">
    <subcellularLocation>
        <location evidence="9">Endoplasmic reticulum membrane</location>
        <topology evidence="9">Multi-pass membrane protein</topology>
    </subcellularLocation>
</comment>
<feature type="transmembrane region" description="Helical" evidence="9">
    <location>
        <begin position="322"/>
        <end position="340"/>
    </location>
</feature>
<proteinExistence type="inferred from homology"/>